<reference evidence="2 3" key="1">
    <citation type="submission" date="2024-08" db="EMBL/GenBank/DDBJ databases">
        <authorList>
            <person name="Cucini C."/>
            <person name="Frati F."/>
        </authorList>
    </citation>
    <scope>NUCLEOTIDE SEQUENCE [LARGE SCALE GENOMIC DNA]</scope>
</reference>
<evidence type="ECO:0000313" key="2">
    <source>
        <dbReference type="EMBL" id="CAL8147703.1"/>
    </source>
</evidence>
<accession>A0ABP1S9X1</accession>
<comment type="caution">
    <text evidence="2">The sequence shown here is derived from an EMBL/GenBank/DDBJ whole genome shotgun (WGS) entry which is preliminary data.</text>
</comment>
<evidence type="ECO:0000256" key="1">
    <source>
        <dbReference type="SAM" id="SignalP"/>
    </source>
</evidence>
<proteinExistence type="predicted"/>
<feature type="signal peptide" evidence="1">
    <location>
        <begin position="1"/>
        <end position="25"/>
    </location>
</feature>
<feature type="chain" id="PRO_5045234052" evidence="1">
    <location>
        <begin position="26"/>
        <end position="198"/>
    </location>
</feature>
<organism evidence="2 3">
    <name type="scientific">Orchesella dallaii</name>
    <dbReference type="NCBI Taxonomy" id="48710"/>
    <lineage>
        <taxon>Eukaryota</taxon>
        <taxon>Metazoa</taxon>
        <taxon>Ecdysozoa</taxon>
        <taxon>Arthropoda</taxon>
        <taxon>Hexapoda</taxon>
        <taxon>Collembola</taxon>
        <taxon>Entomobryomorpha</taxon>
        <taxon>Entomobryoidea</taxon>
        <taxon>Orchesellidae</taxon>
        <taxon>Orchesellinae</taxon>
        <taxon>Orchesella</taxon>
    </lineage>
</organism>
<keyword evidence="3" id="KW-1185">Reference proteome</keyword>
<dbReference type="Proteomes" id="UP001642540">
    <property type="component" value="Unassembled WGS sequence"/>
</dbReference>
<name>A0ABP1S9X1_9HEXA</name>
<evidence type="ECO:0000313" key="3">
    <source>
        <dbReference type="Proteomes" id="UP001642540"/>
    </source>
</evidence>
<sequence length="198" mass="21891">MCILSASRQITILICIFNLSRNVSGSFVNSRICATLKSQDNGLQKQSLIIGDGNVIGNIGEEYATASQSWNTSRGYWNVSTGCELTACQDLYLADSCSVFGGSNPSTTPLYHWKSASCKCNKACKCSNINWQRNVCARAYFHADGCNSCEATYTELENANPNFPEEWSDKVASLVVRPGCRISLFEEEDYENEILMQV</sequence>
<keyword evidence="1" id="KW-0732">Signal</keyword>
<gene>
    <name evidence="2" type="ORF">ODALV1_LOCUS31211</name>
</gene>
<dbReference type="EMBL" id="CAXLJM020000166">
    <property type="protein sequence ID" value="CAL8147703.1"/>
    <property type="molecule type" value="Genomic_DNA"/>
</dbReference>
<protein>
    <submittedName>
        <fullName evidence="2">Uncharacterized protein</fullName>
    </submittedName>
</protein>